<dbReference type="GO" id="GO:0008691">
    <property type="term" value="F:3-hydroxybutyryl-CoA dehydrogenase activity"/>
    <property type="evidence" value="ECO:0007669"/>
    <property type="project" value="UniProtKB-EC"/>
</dbReference>
<dbReference type="Gene3D" id="3.40.50.720">
    <property type="entry name" value="NAD(P)-binding Rossmann-like Domain"/>
    <property type="match status" value="1"/>
</dbReference>
<keyword evidence="5" id="KW-1185">Reference proteome</keyword>
<reference evidence="4 5" key="1">
    <citation type="submission" date="2020-03" db="EMBL/GenBank/DDBJ databases">
        <title>Genomic Encyclopedia of Type Strains, Phase III (KMG-III): the genomes of soil and plant-associated and newly described type strains.</title>
        <authorList>
            <person name="Whitman W."/>
        </authorList>
    </citation>
    <scope>NUCLEOTIDE SEQUENCE [LARGE SCALE GENOMIC DNA]</scope>
    <source>
        <strain evidence="4 5">CECT 8804</strain>
    </source>
</reference>
<proteinExistence type="predicted"/>
<sequence>MTMAMECIGVIGAGQMGAGIAQIAAHAGIKVLLSDVGLEVAEKGKAGIVKMLDRAVERGKLEADQRDAAVPLIVPVADLSPMRDAALIIEAATERENVKRAIFEDVAKVLAPGAVLASNTSSIAITRLAQAAPDPARFIGMHFFNPVPLMPLLELIRGLATADETVKLAEEFGAKAGKTTIVAADAPGFVVNRILVPLINEAIFAAGERLASIPDIDAGLKLGAGHPMGPLTLADMIGLDTLLEILKVFQADFGDPKYRPAPLLAKMVEAGWLGRKSGKGFYDYSVDPPAPITF</sequence>
<comment type="caution">
    <text evidence="4">The sequence shown here is derived from an EMBL/GenBank/DDBJ whole genome shotgun (WGS) entry which is preliminary data.</text>
</comment>
<dbReference type="InterPro" id="IPR008927">
    <property type="entry name" value="6-PGluconate_DH-like_C_sf"/>
</dbReference>
<dbReference type="PANTHER" id="PTHR48075">
    <property type="entry name" value="3-HYDROXYACYL-COA DEHYDROGENASE FAMILY PROTEIN"/>
    <property type="match status" value="1"/>
</dbReference>
<dbReference type="EMBL" id="JAAOZC010000001">
    <property type="protein sequence ID" value="NIJ06488.1"/>
    <property type="molecule type" value="Genomic_DNA"/>
</dbReference>
<feature type="domain" description="3-hydroxyacyl-CoA dehydrogenase NAD binding" evidence="3">
    <location>
        <begin position="8"/>
        <end position="185"/>
    </location>
</feature>
<evidence type="ECO:0000256" key="1">
    <source>
        <dbReference type="ARBA" id="ARBA00023002"/>
    </source>
</evidence>
<dbReference type="InterPro" id="IPR006108">
    <property type="entry name" value="3HC_DH_C"/>
</dbReference>
<dbReference type="InterPro" id="IPR022694">
    <property type="entry name" value="3-OHacyl-CoA_DH"/>
</dbReference>
<dbReference type="PIRSF" id="PIRSF000105">
    <property type="entry name" value="HCDH"/>
    <property type="match status" value="1"/>
</dbReference>
<feature type="domain" description="3-hydroxyacyl-CoA dehydrogenase C-terminal" evidence="2">
    <location>
        <begin position="188"/>
        <end position="284"/>
    </location>
</feature>
<dbReference type="SUPFAM" id="SSF48179">
    <property type="entry name" value="6-phosphogluconate dehydrogenase C-terminal domain-like"/>
    <property type="match status" value="1"/>
</dbReference>
<dbReference type="SUPFAM" id="SSF51735">
    <property type="entry name" value="NAD(P)-binding Rossmann-fold domains"/>
    <property type="match status" value="1"/>
</dbReference>
<name>A0ABX0TLU7_9SPHN</name>
<protein>
    <submittedName>
        <fullName evidence="4">3-hydroxybutyryl-CoA dehydrogenase</fullName>
        <ecNumber evidence="4">1.1.1.157</ecNumber>
    </submittedName>
</protein>
<dbReference type="InterPro" id="IPR006176">
    <property type="entry name" value="3-OHacyl-CoA_DH_NAD-bd"/>
</dbReference>
<gene>
    <name evidence="4" type="ORF">FHS31_000070</name>
</gene>
<dbReference type="Gene3D" id="1.10.1040.10">
    <property type="entry name" value="N-(1-d-carboxylethyl)-l-norvaline Dehydrogenase, domain 2"/>
    <property type="match status" value="1"/>
</dbReference>
<dbReference type="InterPro" id="IPR036291">
    <property type="entry name" value="NAD(P)-bd_dom_sf"/>
</dbReference>
<keyword evidence="1 4" id="KW-0560">Oxidoreductase</keyword>
<evidence type="ECO:0000259" key="2">
    <source>
        <dbReference type="Pfam" id="PF00725"/>
    </source>
</evidence>
<dbReference type="Pfam" id="PF02737">
    <property type="entry name" value="3HCDH_N"/>
    <property type="match status" value="1"/>
</dbReference>
<dbReference type="InterPro" id="IPR013328">
    <property type="entry name" value="6PGD_dom2"/>
</dbReference>
<accession>A0ABX0TLU7</accession>
<dbReference type="PANTHER" id="PTHR48075:SF5">
    <property type="entry name" value="3-HYDROXYBUTYRYL-COA DEHYDROGENASE"/>
    <property type="match status" value="1"/>
</dbReference>
<dbReference type="EC" id="1.1.1.157" evidence="4"/>
<organism evidence="4 5">
    <name type="scientific">Sphingomonas vulcanisoli</name>
    <dbReference type="NCBI Taxonomy" id="1658060"/>
    <lineage>
        <taxon>Bacteria</taxon>
        <taxon>Pseudomonadati</taxon>
        <taxon>Pseudomonadota</taxon>
        <taxon>Alphaproteobacteria</taxon>
        <taxon>Sphingomonadales</taxon>
        <taxon>Sphingomonadaceae</taxon>
        <taxon>Sphingomonas</taxon>
    </lineage>
</organism>
<dbReference type="Proteomes" id="UP000727456">
    <property type="component" value="Unassembled WGS sequence"/>
</dbReference>
<dbReference type="Pfam" id="PF00725">
    <property type="entry name" value="3HCDH"/>
    <property type="match status" value="1"/>
</dbReference>
<evidence type="ECO:0000313" key="4">
    <source>
        <dbReference type="EMBL" id="NIJ06488.1"/>
    </source>
</evidence>
<evidence type="ECO:0000259" key="3">
    <source>
        <dbReference type="Pfam" id="PF02737"/>
    </source>
</evidence>
<evidence type="ECO:0000313" key="5">
    <source>
        <dbReference type="Proteomes" id="UP000727456"/>
    </source>
</evidence>